<reference evidence="1" key="1">
    <citation type="submission" date="2022-12" db="EMBL/GenBank/DDBJ databases">
        <authorList>
            <person name="Petersen C."/>
        </authorList>
    </citation>
    <scope>NUCLEOTIDE SEQUENCE</scope>
    <source>
        <strain evidence="1">IBT 3081</strain>
    </source>
</reference>
<evidence type="ECO:0000313" key="1">
    <source>
        <dbReference type="EMBL" id="KAJ5384459.1"/>
    </source>
</evidence>
<dbReference type="AlphaFoldDB" id="A0A9W9VKQ5"/>
<proteinExistence type="predicted"/>
<name>A0A9W9VKQ5_9EURO</name>
<accession>A0A9W9VKQ5</accession>
<reference evidence="1" key="2">
    <citation type="journal article" date="2023" name="IMA Fungus">
        <title>Comparative genomic study of the Penicillium genus elucidates a diverse pangenome and 15 lateral gene transfer events.</title>
        <authorList>
            <person name="Petersen C."/>
            <person name="Sorensen T."/>
            <person name="Nielsen M.R."/>
            <person name="Sondergaard T.E."/>
            <person name="Sorensen J.L."/>
            <person name="Fitzpatrick D.A."/>
            <person name="Frisvad J.C."/>
            <person name="Nielsen K.L."/>
        </authorList>
    </citation>
    <scope>NUCLEOTIDE SEQUENCE</scope>
    <source>
        <strain evidence="1">IBT 3081</strain>
    </source>
</reference>
<comment type="caution">
    <text evidence="1">The sequence shown here is derived from an EMBL/GenBank/DDBJ whole genome shotgun (WGS) entry which is preliminary data.</text>
</comment>
<dbReference type="GeneID" id="81459283"/>
<dbReference type="Proteomes" id="UP001147752">
    <property type="component" value="Unassembled WGS sequence"/>
</dbReference>
<dbReference type="OrthoDB" id="76567at2759"/>
<keyword evidence="2" id="KW-1185">Reference proteome</keyword>
<protein>
    <submittedName>
        <fullName evidence="1">Uncharacterized protein</fullName>
    </submittedName>
</protein>
<sequence length="279" mass="31579">MTEPNCQNVPNGGLGDICLPSTTRRYQYQGKNHYDQLLLHLQIQFIDNPTLDNEYVVFDIDSATFQRDFDLDLDPEEGLIKSVRISFEKEKNTLIAKLVTPAHTNAGVALRDAVVDALRPMKLEKALMSAAEVPHTHPQGVKQPDVGWVRRRYPRRTTVVVEIAVSESLARLRRDVDMWVDPARGNVNIALAMKINRRKPEIKLEKYEWDTIKQKPCRTQNILIQETDGQVRVSGSPLIIPFELLIGRAPSSPVETDIEIVEEALCEIASIVWTGQGFE</sequence>
<gene>
    <name evidence="1" type="ORF">N7517_002370</name>
</gene>
<dbReference type="RefSeq" id="XP_056584235.1">
    <property type="nucleotide sequence ID" value="XM_056720100.1"/>
</dbReference>
<evidence type="ECO:0000313" key="2">
    <source>
        <dbReference type="Proteomes" id="UP001147752"/>
    </source>
</evidence>
<dbReference type="EMBL" id="JAPZBT010000001">
    <property type="protein sequence ID" value="KAJ5384459.1"/>
    <property type="molecule type" value="Genomic_DNA"/>
</dbReference>
<organism evidence="1 2">
    <name type="scientific">Penicillium concentricum</name>
    <dbReference type="NCBI Taxonomy" id="293559"/>
    <lineage>
        <taxon>Eukaryota</taxon>
        <taxon>Fungi</taxon>
        <taxon>Dikarya</taxon>
        <taxon>Ascomycota</taxon>
        <taxon>Pezizomycotina</taxon>
        <taxon>Eurotiomycetes</taxon>
        <taxon>Eurotiomycetidae</taxon>
        <taxon>Eurotiales</taxon>
        <taxon>Aspergillaceae</taxon>
        <taxon>Penicillium</taxon>
    </lineage>
</organism>